<dbReference type="CDD" id="cd06093">
    <property type="entry name" value="PX_domain"/>
    <property type="match status" value="1"/>
</dbReference>
<feature type="compositionally biased region" description="Low complexity" evidence="3">
    <location>
        <begin position="305"/>
        <end position="324"/>
    </location>
</feature>
<evidence type="ECO:0000259" key="5">
    <source>
        <dbReference type="PROSITE" id="PS50195"/>
    </source>
</evidence>
<dbReference type="GO" id="GO:0005096">
    <property type="term" value="F:GTPase activator activity"/>
    <property type="evidence" value="ECO:0007669"/>
    <property type="project" value="UniProtKB-KW"/>
</dbReference>
<comment type="caution">
    <text evidence="7">The sequence shown here is derived from an EMBL/GenBank/DDBJ whole genome shotgun (WGS) entry which is preliminary data.</text>
</comment>
<dbReference type="GO" id="GO:0007165">
    <property type="term" value="P:signal transduction"/>
    <property type="evidence" value="ECO:0007669"/>
    <property type="project" value="InterPro"/>
</dbReference>
<feature type="compositionally biased region" description="Low complexity" evidence="3">
    <location>
        <begin position="1135"/>
        <end position="1144"/>
    </location>
</feature>
<reference evidence="7" key="1">
    <citation type="submission" date="2021-06" db="EMBL/GenBank/DDBJ databases">
        <authorList>
            <person name="Kallberg Y."/>
            <person name="Tangrot J."/>
            <person name="Rosling A."/>
        </authorList>
    </citation>
    <scope>NUCLEOTIDE SEQUENCE</scope>
    <source>
        <strain evidence="7">IA702</strain>
    </source>
</reference>
<dbReference type="PROSITE" id="PS50003">
    <property type="entry name" value="PH_DOMAIN"/>
    <property type="match status" value="1"/>
</dbReference>
<feature type="region of interest" description="Disordered" evidence="3">
    <location>
        <begin position="91"/>
        <end position="143"/>
    </location>
</feature>
<sequence>MSASQQQSAVSVDNSQRHLDDTNVETALQQAVNERTFLRTQNDQLWKIIEKQKAVIHNLQKDNQKLAYEKDRLSARIRELEALNQTENSANNRVTIDTNQINGRDAGPRSQQIYPTSTHSPTNVQEKVQEQERQQQRQQQQEDGRQIIKISLENIATNDRQDSTSSFSSLYMYDTTNSADETTQPLPISESPPQSDHQQLNKTPTLQVTISEQDSGSTSPSRTSAYESSISKFPAQESLAVHHQDPTPLDNVDSTESTSSSNRNKKGHRLSGIPLRRTGESGTFVGLPSSPRSGLPPGMKSPGLPGSHSPPASSRSSGRSTSPLNSPPAVKSPVLSSSPRSPRSYADGDSDEIRRKDSLSPTAIPVSEPTSVVTLIEPVALSSTASESTSVTSAIVESTLLRNVESTPVENVGLSESVISESTSVTSMAASELKFGTKTFVAEPTVINTTSTAGQTSQPLSPPVKSGSQSLSIENSQQRAGVQSRMNTFPRMDSLPRISHAEVDQYAGTRNTDNSESQTLSRPTKASDTIINFSAGSDEPAINFAAVLSSPKDSTFTDSHKNVPTQSQPTPNDPISSITVKVIGSTIEVNDRAKEVLAFTIAVYEAKTNEDGVTIGTGKELWRVSKKYSDFLTLDAKLKLHQTTSFIKKIGKLPDKNLFTTNAPSKSDQRKLALERYLQHVVNLPWNDNRDLCEFLSSNVIEPEKSDYQLTGHKEGYLTKRGKSFRVWKTRYFVLTKSVLDYYESKGGPHLGSIRLTHAQIGRQQNTAPVESDSMGSDENEYRHAFLILEPKPGSKAQTKHVLCAESDADRDEWVEALLDSSIYQAQSPNAQLQSQAPHYDPSQKSPRPQDPDRIRNIVDTSSLENMNQQAYQSYLRSLRETSNGQLRRQDDKDRRGARMTLFGKNILGYSLSEKRKHPTQINSDHVRTVFGVPLDQAIAASRIKEGYELPAIVHRCVEYLDAKGAAFEEGIYRLNGSANVIKMLKDRFNSEGDVNLLAEGQPYDVHAVTGLLKLYLRELPTSVLTRDLHPEFVKVVDLLDRRERVNELGRLVSAIPLANYTLLRTLTGHLIRIVQNADINKMTMRNVGIVFSPTLGIPTGVFNLLLSEFDYIFYTDASGAAAPRSLEADSKTNSSSSHSSHSQGSHRRSPSQTRFGTHSLTPSHSSSHSRSSSSQSQSPRLDTNETPSSVSPHTIGRIREESNGRSNRNSMQFMHSVPEVLVGLEKRITRKVITDNESDDEMNDFTVLTEDDQSSDEHSQLSSLSPSIVHGQQGHSGQEETAGELETRQQRLTVRNYTSRDSMYEVYTEQQKENQGL</sequence>
<keyword evidence="1" id="KW-0343">GTPase activation</keyword>
<dbReference type="Pfam" id="PF00620">
    <property type="entry name" value="RhoGAP"/>
    <property type="match status" value="1"/>
</dbReference>
<feature type="compositionally biased region" description="Basic and acidic residues" evidence="3">
    <location>
        <begin position="888"/>
        <end position="897"/>
    </location>
</feature>
<dbReference type="PANTHER" id="PTHR23176:SF129">
    <property type="entry name" value="RHO GTPASE ACTIVATING PROTEIN AT 16F, ISOFORM E-RELATED"/>
    <property type="match status" value="1"/>
</dbReference>
<dbReference type="InterPro" id="IPR000198">
    <property type="entry name" value="RhoGAP_dom"/>
</dbReference>
<evidence type="ECO:0000259" key="4">
    <source>
        <dbReference type="PROSITE" id="PS50003"/>
    </source>
</evidence>
<evidence type="ECO:0000313" key="7">
    <source>
        <dbReference type="EMBL" id="CAG8477003.1"/>
    </source>
</evidence>
<feature type="region of interest" description="Disordered" evidence="3">
    <location>
        <begin position="878"/>
        <end position="898"/>
    </location>
</feature>
<dbReference type="InterPro" id="IPR011993">
    <property type="entry name" value="PH-like_dom_sf"/>
</dbReference>
<feature type="compositionally biased region" description="Polar residues" evidence="3">
    <location>
        <begin position="450"/>
        <end position="459"/>
    </location>
</feature>
<feature type="compositionally biased region" description="Polar residues" evidence="3">
    <location>
        <begin position="91"/>
        <end position="102"/>
    </location>
</feature>
<organism evidence="7 8">
    <name type="scientific">Paraglomus occultum</name>
    <dbReference type="NCBI Taxonomy" id="144539"/>
    <lineage>
        <taxon>Eukaryota</taxon>
        <taxon>Fungi</taxon>
        <taxon>Fungi incertae sedis</taxon>
        <taxon>Mucoromycota</taxon>
        <taxon>Glomeromycotina</taxon>
        <taxon>Glomeromycetes</taxon>
        <taxon>Paraglomerales</taxon>
        <taxon>Paraglomeraceae</taxon>
        <taxon>Paraglomus</taxon>
    </lineage>
</organism>
<dbReference type="SMART" id="SM00324">
    <property type="entry name" value="RhoGAP"/>
    <property type="match status" value="1"/>
</dbReference>
<dbReference type="OrthoDB" id="185175at2759"/>
<dbReference type="GO" id="GO:0005737">
    <property type="term" value="C:cytoplasm"/>
    <property type="evidence" value="ECO:0007669"/>
    <property type="project" value="TreeGrafter"/>
</dbReference>
<dbReference type="SMART" id="SM00233">
    <property type="entry name" value="PH"/>
    <property type="match status" value="1"/>
</dbReference>
<feature type="compositionally biased region" description="Low complexity" evidence="3">
    <location>
        <begin position="1158"/>
        <end position="1182"/>
    </location>
</feature>
<gene>
    <name evidence="7" type="ORF">POCULU_LOCUS1339</name>
</gene>
<feature type="region of interest" description="Disordered" evidence="3">
    <location>
        <begin position="244"/>
        <end position="365"/>
    </location>
</feature>
<evidence type="ECO:0000313" key="8">
    <source>
        <dbReference type="Proteomes" id="UP000789572"/>
    </source>
</evidence>
<feature type="compositionally biased region" description="Low complexity" evidence="3">
    <location>
        <begin position="286"/>
        <end position="298"/>
    </location>
</feature>
<evidence type="ECO:0000259" key="6">
    <source>
        <dbReference type="PROSITE" id="PS50238"/>
    </source>
</evidence>
<dbReference type="Gene3D" id="3.30.1520.10">
    <property type="entry name" value="Phox-like domain"/>
    <property type="match status" value="1"/>
</dbReference>
<dbReference type="InterPro" id="IPR036871">
    <property type="entry name" value="PX_dom_sf"/>
</dbReference>
<dbReference type="PROSITE" id="PS50238">
    <property type="entry name" value="RHOGAP"/>
    <property type="match status" value="1"/>
</dbReference>
<feature type="compositionally biased region" description="Low complexity" evidence="3">
    <location>
        <begin position="1"/>
        <end position="12"/>
    </location>
</feature>
<feature type="region of interest" description="Disordered" evidence="3">
    <location>
        <begin position="178"/>
        <end position="230"/>
    </location>
</feature>
<dbReference type="InterPro" id="IPR001683">
    <property type="entry name" value="PX_dom"/>
</dbReference>
<dbReference type="SUPFAM" id="SSF50729">
    <property type="entry name" value="PH domain-like"/>
    <property type="match status" value="1"/>
</dbReference>
<dbReference type="SMART" id="SM00312">
    <property type="entry name" value="PX"/>
    <property type="match status" value="1"/>
</dbReference>
<dbReference type="Pfam" id="PF00787">
    <property type="entry name" value="PX"/>
    <property type="match status" value="1"/>
</dbReference>
<feature type="compositionally biased region" description="Polar residues" evidence="3">
    <location>
        <begin position="252"/>
        <end position="262"/>
    </location>
</feature>
<dbReference type="InterPro" id="IPR001849">
    <property type="entry name" value="PH_domain"/>
</dbReference>
<dbReference type="Gene3D" id="1.10.555.10">
    <property type="entry name" value="Rho GTPase activation protein"/>
    <property type="match status" value="1"/>
</dbReference>
<dbReference type="SUPFAM" id="SSF48350">
    <property type="entry name" value="GTPase activation domain, GAP"/>
    <property type="match status" value="1"/>
</dbReference>
<feature type="compositionally biased region" description="Polar residues" evidence="3">
    <location>
        <begin position="508"/>
        <end position="526"/>
    </location>
</feature>
<feature type="compositionally biased region" description="Polar residues" evidence="3">
    <location>
        <begin position="1291"/>
        <end position="1302"/>
    </location>
</feature>
<keyword evidence="2" id="KW-0175">Coiled coil</keyword>
<feature type="compositionally biased region" description="Polar residues" evidence="3">
    <location>
        <begin position="466"/>
        <end position="487"/>
    </location>
</feature>
<feature type="compositionally biased region" description="Polar residues" evidence="3">
    <location>
        <begin position="109"/>
        <end position="123"/>
    </location>
</feature>
<dbReference type="Gene3D" id="2.30.29.30">
    <property type="entry name" value="Pleckstrin-homology domain (PH domain)/Phosphotyrosine-binding domain (PTB)"/>
    <property type="match status" value="1"/>
</dbReference>
<feature type="compositionally biased region" description="Basic and acidic residues" evidence="3">
    <location>
        <begin position="127"/>
        <end position="143"/>
    </location>
</feature>
<name>A0A9N8W832_9GLOM</name>
<feature type="domain" description="PH" evidence="4">
    <location>
        <begin position="711"/>
        <end position="823"/>
    </location>
</feature>
<feature type="domain" description="PX" evidence="5">
    <location>
        <begin position="577"/>
        <end position="703"/>
    </location>
</feature>
<dbReference type="PANTHER" id="PTHR23176">
    <property type="entry name" value="RHO/RAC/CDC GTPASE-ACTIVATING PROTEIN"/>
    <property type="match status" value="1"/>
</dbReference>
<feature type="coiled-coil region" evidence="2">
    <location>
        <begin position="49"/>
        <end position="90"/>
    </location>
</feature>
<dbReference type="InterPro" id="IPR008936">
    <property type="entry name" value="Rho_GTPase_activation_prot"/>
</dbReference>
<feature type="region of interest" description="Disordered" evidence="3">
    <location>
        <begin position="555"/>
        <end position="574"/>
    </location>
</feature>
<dbReference type="Proteomes" id="UP000789572">
    <property type="component" value="Unassembled WGS sequence"/>
</dbReference>
<feature type="region of interest" description="Disordered" evidence="3">
    <location>
        <begin position="450"/>
        <end position="526"/>
    </location>
</feature>
<feature type="domain" description="Rho-GAP" evidence="6">
    <location>
        <begin position="933"/>
        <end position="1134"/>
    </location>
</feature>
<evidence type="ECO:0000256" key="3">
    <source>
        <dbReference type="SAM" id="MobiDB-lite"/>
    </source>
</evidence>
<protein>
    <submittedName>
        <fullName evidence="7">4669_t:CDS:1</fullName>
    </submittedName>
</protein>
<dbReference type="PROSITE" id="PS50195">
    <property type="entry name" value="PX"/>
    <property type="match status" value="1"/>
</dbReference>
<feature type="compositionally biased region" description="Polar residues" evidence="3">
    <location>
        <begin position="878"/>
        <end position="887"/>
    </location>
</feature>
<evidence type="ECO:0000256" key="2">
    <source>
        <dbReference type="SAM" id="Coils"/>
    </source>
</evidence>
<feature type="compositionally biased region" description="Polar residues" evidence="3">
    <location>
        <begin position="829"/>
        <end position="847"/>
    </location>
</feature>
<keyword evidence="8" id="KW-1185">Reference proteome</keyword>
<accession>A0A9N8W832</accession>
<dbReference type="EMBL" id="CAJVPJ010000098">
    <property type="protein sequence ID" value="CAG8477003.1"/>
    <property type="molecule type" value="Genomic_DNA"/>
</dbReference>
<feature type="region of interest" description="Disordered" evidence="3">
    <location>
        <begin position="829"/>
        <end position="863"/>
    </location>
</feature>
<feature type="region of interest" description="Disordered" evidence="3">
    <location>
        <begin position="1251"/>
        <end position="1318"/>
    </location>
</feature>
<evidence type="ECO:0000256" key="1">
    <source>
        <dbReference type="ARBA" id="ARBA00022468"/>
    </source>
</evidence>
<feature type="region of interest" description="Disordered" evidence="3">
    <location>
        <begin position="1"/>
        <end position="20"/>
    </location>
</feature>
<dbReference type="SUPFAM" id="SSF64268">
    <property type="entry name" value="PX domain"/>
    <property type="match status" value="1"/>
</dbReference>
<feature type="region of interest" description="Disordered" evidence="3">
    <location>
        <begin position="1126"/>
        <end position="1213"/>
    </location>
</feature>
<proteinExistence type="predicted"/>
<dbReference type="GO" id="GO:0035091">
    <property type="term" value="F:phosphatidylinositol binding"/>
    <property type="evidence" value="ECO:0007669"/>
    <property type="project" value="InterPro"/>
</dbReference>
<dbReference type="InterPro" id="IPR050729">
    <property type="entry name" value="Rho-GAP"/>
</dbReference>
<dbReference type="Pfam" id="PF00169">
    <property type="entry name" value="PH"/>
    <property type="match status" value="1"/>
</dbReference>
<feature type="compositionally biased region" description="Basic and acidic residues" evidence="3">
    <location>
        <begin position="848"/>
        <end position="857"/>
    </location>
</feature>